<dbReference type="InterPro" id="IPR036871">
    <property type="entry name" value="PX_dom_sf"/>
</dbReference>
<dbReference type="GeneID" id="11493934"/>
<name>G0W3R1_NAUDC</name>
<dbReference type="Proteomes" id="UP000000689">
    <property type="component" value="Chromosome 1"/>
</dbReference>
<dbReference type="PANTHER" id="PTHR10555:SF170">
    <property type="entry name" value="FI18122P1"/>
    <property type="match status" value="1"/>
</dbReference>
<dbReference type="Gene3D" id="1.20.1270.60">
    <property type="entry name" value="Arfaptin homology (AH) domain/BAR domain"/>
    <property type="match status" value="1"/>
</dbReference>
<dbReference type="SMART" id="SM00312">
    <property type="entry name" value="PX"/>
    <property type="match status" value="1"/>
</dbReference>
<dbReference type="GO" id="GO:0045053">
    <property type="term" value="P:protein retention in Golgi apparatus"/>
    <property type="evidence" value="ECO:0007669"/>
    <property type="project" value="TreeGrafter"/>
</dbReference>
<evidence type="ECO:0000256" key="1">
    <source>
        <dbReference type="SAM" id="Coils"/>
    </source>
</evidence>
<organism evidence="3 4">
    <name type="scientific">Naumovozyma dairenensis (strain ATCC 10597 / BCRC 20456 / CBS 421 / NBRC 0211 / NRRL Y-12639)</name>
    <name type="common">Saccharomyces dairenensis</name>
    <dbReference type="NCBI Taxonomy" id="1071378"/>
    <lineage>
        <taxon>Eukaryota</taxon>
        <taxon>Fungi</taxon>
        <taxon>Dikarya</taxon>
        <taxon>Ascomycota</taxon>
        <taxon>Saccharomycotina</taxon>
        <taxon>Saccharomycetes</taxon>
        <taxon>Saccharomycetales</taxon>
        <taxon>Saccharomycetaceae</taxon>
        <taxon>Naumovozyma</taxon>
    </lineage>
</organism>
<dbReference type="OrthoDB" id="3972182at2759"/>
<dbReference type="OMA" id="LWETFLM"/>
<feature type="domain" description="PX" evidence="2">
    <location>
        <begin position="100"/>
        <end position="200"/>
    </location>
</feature>
<evidence type="ECO:0000259" key="2">
    <source>
        <dbReference type="SMART" id="SM00312"/>
    </source>
</evidence>
<dbReference type="PANTHER" id="PTHR10555">
    <property type="entry name" value="SORTING NEXIN"/>
    <property type="match status" value="1"/>
</dbReference>
<dbReference type="EMBL" id="HE580267">
    <property type="protein sequence ID" value="CCD22449.1"/>
    <property type="molecule type" value="Genomic_DNA"/>
</dbReference>
<gene>
    <name evidence="3" type="primary">NDAI0A02920</name>
    <name evidence="3" type="ordered locus">NDAI_0A02920</name>
</gene>
<dbReference type="eggNOG" id="KOG2273">
    <property type="taxonomic scope" value="Eukaryota"/>
</dbReference>
<protein>
    <recommendedName>
        <fullName evidence="2">PX domain-containing protein</fullName>
    </recommendedName>
</protein>
<dbReference type="InterPro" id="IPR015404">
    <property type="entry name" value="Vps5_C"/>
</dbReference>
<evidence type="ECO:0000313" key="4">
    <source>
        <dbReference type="Proteomes" id="UP000000689"/>
    </source>
</evidence>
<keyword evidence="4" id="KW-1185">Reference proteome</keyword>
<dbReference type="STRING" id="1071378.G0W3R1"/>
<dbReference type="InterPro" id="IPR027267">
    <property type="entry name" value="AH/BAR_dom_sf"/>
</dbReference>
<evidence type="ECO:0000313" key="3">
    <source>
        <dbReference type="EMBL" id="CCD22449.1"/>
    </source>
</evidence>
<sequence length="491" mass="56973">MFTGTQPSLHGYTISDAQKSVLIPDEINEQLQLQLESLGLDQETYRRLFSKPRSRNSTSNTAISTERESLHVLGTSVQGQTLRTDSNIENPIHFQIRVNEPIIKRSNLPPYQHVPFPIITTSRIFENEYIMVTRRYADFRWLYRQLQNNHWGKIIPVPPPLEILSDLRSVRRWMESMLHIIMNDSGLQNDKDFHMFLTCDNFEPNAKSREYVSKSGACDDNNDLSEIHISMIKLFGEEDGNKILKEGGIDGAYQNHNIISSFMNSVPKYSEPDEWFDKRLESISSLQIQLSELNKALKLASNQRDDVVSVINEFSIIINSLSDLEGTKQGSTLFHNYANIFENQRDFLKSYSDEERMLKIEYLEFYKYSLESMKAILNQRSKLGYFMTVVKADMSKSKILLEKQNVSTENTENAKSEKLIQLEQECHILERRYHILIEQWEQISSVIKEEVSKFNVEVANTFRANVADLLKSFINLQKENIDSFTTFQSSN</sequence>
<dbReference type="GO" id="GO:0005768">
    <property type="term" value="C:endosome"/>
    <property type="evidence" value="ECO:0007669"/>
    <property type="project" value="TreeGrafter"/>
</dbReference>
<proteinExistence type="predicted"/>
<dbReference type="RefSeq" id="XP_003667692.1">
    <property type="nucleotide sequence ID" value="XM_003667644.1"/>
</dbReference>
<dbReference type="AlphaFoldDB" id="G0W3R1"/>
<dbReference type="GO" id="GO:0032266">
    <property type="term" value="F:phosphatidylinositol-3-phosphate binding"/>
    <property type="evidence" value="ECO:0007669"/>
    <property type="project" value="UniProtKB-ARBA"/>
</dbReference>
<dbReference type="KEGG" id="ndi:NDAI_0A02920"/>
<dbReference type="Gene3D" id="3.30.1520.10">
    <property type="entry name" value="Phox-like domain"/>
    <property type="match status" value="1"/>
</dbReference>
<dbReference type="GO" id="GO:0005829">
    <property type="term" value="C:cytosol"/>
    <property type="evidence" value="ECO:0007669"/>
    <property type="project" value="GOC"/>
</dbReference>
<feature type="coiled-coil region" evidence="1">
    <location>
        <begin position="412"/>
        <end position="439"/>
    </location>
</feature>
<dbReference type="GO" id="GO:0042147">
    <property type="term" value="P:retrograde transport, endosome to Golgi"/>
    <property type="evidence" value="ECO:0007669"/>
    <property type="project" value="TreeGrafter"/>
</dbReference>
<keyword evidence="1" id="KW-0175">Coiled coil</keyword>
<dbReference type="Pfam" id="PF09325">
    <property type="entry name" value="Vps5"/>
    <property type="match status" value="1"/>
</dbReference>
<dbReference type="HOGENOM" id="CLU_555592_0_0_1"/>
<accession>G0W3R1</accession>
<dbReference type="SUPFAM" id="SSF64268">
    <property type="entry name" value="PX domain"/>
    <property type="match status" value="1"/>
</dbReference>
<dbReference type="InterPro" id="IPR001683">
    <property type="entry name" value="PX_dom"/>
</dbReference>
<dbReference type="Pfam" id="PF00787">
    <property type="entry name" value="PX"/>
    <property type="match status" value="1"/>
</dbReference>
<reference evidence="3 4" key="1">
    <citation type="journal article" date="2011" name="Proc. Natl. Acad. Sci. U.S.A.">
        <title>Evolutionary erosion of yeast sex chromosomes by mating-type switching accidents.</title>
        <authorList>
            <person name="Gordon J.L."/>
            <person name="Armisen D."/>
            <person name="Proux-Wera E."/>
            <person name="Oheigeartaigh S.S."/>
            <person name="Byrne K.P."/>
            <person name="Wolfe K.H."/>
        </authorList>
    </citation>
    <scope>NUCLEOTIDE SEQUENCE [LARGE SCALE GENOMIC DNA]</scope>
    <source>
        <strain evidence="4">ATCC 10597 / BCRC 20456 / CBS 421 / NBRC 0211 / NRRL Y-12639</strain>
    </source>
</reference>